<sequence>MFTVMGVTGQVGSQVAHNLLRANKPVRVVVREAAKATEWLARGCDVTVASIEDRAGLAKAFAGTEGVFLMIPPDYDPAPGFPKIQTIIENVRAAVRAAKPGKLVFLSTVGAHVERLSLLNNSRMMEHALRTLGVPVGFLRAAWFMENARWDTESAKGGVMPSFLQPLDHPIPMVATADIARVLATMLQESWDDTRVVELEGPRRYSANDIATGFAAALGHAVRAEPVPRDTWESLCRAQGMQYPEPRMFMIDGFNEGWIDFEFESQQRAYGSVPLEQVLRELIA</sequence>
<dbReference type="InterPro" id="IPR008030">
    <property type="entry name" value="NmrA-like"/>
</dbReference>
<dbReference type="Gene3D" id="3.40.50.720">
    <property type="entry name" value="NAD(P)-binding Rossmann-like Domain"/>
    <property type="match status" value="1"/>
</dbReference>
<name>A0A370WYB9_9GAMM</name>
<organism evidence="2 3">
    <name type="scientific">Dyella monticola</name>
    <dbReference type="NCBI Taxonomy" id="1927958"/>
    <lineage>
        <taxon>Bacteria</taxon>
        <taxon>Pseudomonadati</taxon>
        <taxon>Pseudomonadota</taxon>
        <taxon>Gammaproteobacteria</taxon>
        <taxon>Lysobacterales</taxon>
        <taxon>Rhodanobacteraceae</taxon>
        <taxon>Dyella</taxon>
    </lineage>
</organism>
<dbReference type="SUPFAM" id="SSF51735">
    <property type="entry name" value="NAD(P)-binding Rossmann-fold domains"/>
    <property type="match status" value="1"/>
</dbReference>
<feature type="domain" description="NmrA-like" evidence="1">
    <location>
        <begin position="3"/>
        <end position="235"/>
    </location>
</feature>
<evidence type="ECO:0000259" key="1">
    <source>
        <dbReference type="Pfam" id="PF05368"/>
    </source>
</evidence>
<reference evidence="2 3" key="1">
    <citation type="submission" date="2018-07" db="EMBL/GenBank/DDBJ databases">
        <title>Dyella monticola sp. nov. and Dyella psychrodurans sp. nov. isolated from monsoon evergreen broad-leaved forest soil of Dinghu Mountain, China.</title>
        <authorList>
            <person name="Gao Z."/>
            <person name="Qiu L."/>
        </authorList>
    </citation>
    <scope>NUCLEOTIDE SEQUENCE [LARGE SCALE GENOMIC DNA]</scope>
    <source>
        <strain evidence="2 3">4G-K06</strain>
    </source>
</reference>
<proteinExistence type="predicted"/>
<accession>A0A370WYB9</accession>
<dbReference type="Proteomes" id="UP000254258">
    <property type="component" value="Unassembled WGS sequence"/>
</dbReference>
<dbReference type="OrthoDB" id="9798669at2"/>
<dbReference type="EMBL" id="QRBE01000006">
    <property type="protein sequence ID" value="RDS81122.1"/>
    <property type="molecule type" value="Genomic_DNA"/>
</dbReference>
<comment type="caution">
    <text evidence="2">The sequence shown here is derived from an EMBL/GenBank/DDBJ whole genome shotgun (WGS) entry which is preliminary data.</text>
</comment>
<dbReference type="InterPro" id="IPR051604">
    <property type="entry name" value="Ergot_Alk_Oxidoreductase"/>
</dbReference>
<dbReference type="PANTHER" id="PTHR43162:SF1">
    <property type="entry name" value="PRESTALK A DIFFERENTIATION PROTEIN A"/>
    <property type="match status" value="1"/>
</dbReference>
<dbReference type="AlphaFoldDB" id="A0A370WYB9"/>
<dbReference type="PANTHER" id="PTHR43162">
    <property type="match status" value="1"/>
</dbReference>
<dbReference type="Pfam" id="PF05368">
    <property type="entry name" value="NmrA"/>
    <property type="match status" value="1"/>
</dbReference>
<evidence type="ECO:0000313" key="2">
    <source>
        <dbReference type="EMBL" id="RDS81122.1"/>
    </source>
</evidence>
<protein>
    <submittedName>
        <fullName evidence="2">NAD-dependent epimerase/dehydratase family protein</fullName>
    </submittedName>
</protein>
<dbReference type="Gene3D" id="3.90.25.10">
    <property type="entry name" value="UDP-galactose 4-epimerase, domain 1"/>
    <property type="match status" value="1"/>
</dbReference>
<dbReference type="InterPro" id="IPR036291">
    <property type="entry name" value="NAD(P)-bd_dom_sf"/>
</dbReference>
<evidence type="ECO:0000313" key="3">
    <source>
        <dbReference type="Proteomes" id="UP000254258"/>
    </source>
</evidence>
<dbReference type="RefSeq" id="WP_115495677.1">
    <property type="nucleotide sequence ID" value="NZ_QRBE01000006.1"/>
</dbReference>
<gene>
    <name evidence="2" type="ORF">DWU98_11270</name>
</gene>
<keyword evidence="3" id="KW-1185">Reference proteome</keyword>